<name>A0ABU5I357_9HYPH</name>
<dbReference type="Gene3D" id="2.30.30.40">
    <property type="entry name" value="SH3 Domains"/>
    <property type="match status" value="1"/>
</dbReference>
<reference evidence="3 4" key="1">
    <citation type="submission" date="2023-12" db="EMBL/GenBank/DDBJ databases">
        <title>Description of Novel Strain Fulvimarina sp. 2208YS6-2-32 isolated from Uroteuthis (Photololigo) edulis.</title>
        <authorList>
            <person name="Park J.-S."/>
        </authorList>
    </citation>
    <scope>NUCLEOTIDE SEQUENCE [LARGE SCALE GENOMIC DNA]</scope>
    <source>
        <strain evidence="3 4">2208YS6-2-32</strain>
    </source>
</reference>
<dbReference type="SMART" id="SM00287">
    <property type="entry name" value="SH3b"/>
    <property type="match status" value="1"/>
</dbReference>
<dbReference type="EMBL" id="JAXLPB010000003">
    <property type="protein sequence ID" value="MDY8109572.1"/>
    <property type="molecule type" value="Genomic_DNA"/>
</dbReference>
<proteinExistence type="predicted"/>
<accession>A0ABU5I357</accession>
<keyword evidence="4" id="KW-1185">Reference proteome</keyword>
<comment type="caution">
    <text evidence="3">The sequence shown here is derived from an EMBL/GenBank/DDBJ whole genome shotgun (WGS) entry which is preliminary data.</text>
</comment>
<feature type="region of interest" description="Disordered" evidence="1">
    <location>
        <begin position="232"/>
        <end position="252"/>
    </location>
</feature>
<evidence type="ECO:0000313" key="3">
    <source>
        <dbReference type="EMBL" id="MDY8109572.1"/>
    </source>
</evidence>
<organism evidence="3 4">
    <name type="scientific">Fulvimarina uroteuthidis</name>
    <dbReference type="NCBI Taxonomy" id="3098149"/>
    <lineage>
        <taxon>Bacteria</taxon>
        <taxon>Pseudomonadati</taxon>
        <taxon>Pseudomonadota</taxon>
        <taxon>Alphaproteobacteria</taxon>
        <taxon>Hyphomicrobiales</taxon>
        <taxon>Aurantimonadaceae</taxon>
        <taxon>Fulvimarina</taxon>
    </lineage>
</organism>
<dbReference type="InterPro" id="IPR003646">
    <property type="entry name" value="SH3-like_bac-type"/>
</dbReference>
<evidence type="ECO:0000259" key="2">
    <source>
        <dbReference type="SMART" id="SM00287"/>
    </source>
</evidence>
<evidence type="ECO:0000313" key="4">
    <source>
        <dbReference type="Proteomes" id="UP001294412"/>
    </source>
</evidence>
<protein>
    <submittedName>
        <fullName evidence="3">SH3 domain-containing protein</fullName>
    </submittedName>
</protein>
<dbReference type="RefSeq" id="WP_322187058.1">
    <property type="nucleotide sequence ID" value="NZ_JAXLPB010000003.1"/>
</dbReference>
<sequence>MNEPGANAANRPSEQMIRDRLRNRRSLYELERTSASSLKKLKRSFMEEPEDISKAAPVWQRYPVRAFVAASCVCVLALTAGLVTVNALTGDRTANGADREQVALAVPADRAEPLVRSEYPAAPTPVPAIAIAPAGTMANGVPADGATRTIERAQPASARAESAPLPIRDGVAATPALSTIASSRVASVDRDLTTGSIERAQIDPEVASILERARLADPKAASAWPDMFETVTPPAPDKTAEPATVSRSEPVTAPARPIERTDAMSAPAASAIPIPAPNPVAAEGRTARDDVLTASAGEAAAPAIKPSVGSALTSVNLREAPEMDAPVLTVVAAGAPLTVLDCDNWCHVRYETTEGYVYGTYVKDRD</sequence>
<dbReference type="Pfam" id="PF08239">
    <property type="entry name" value="SH3_3"/>
    <property type="match status" value="1"/>
</dbReference>
<dbReference type="Proteomes" id="UP001294412">
    <property type="component" value="Unassembled WGS sequence"/>
</dbReference>
<evidence type="ECO:0000256" key="1">
    <source>
        <dbReference type="SAM" id="MobiDB-lite"/>
    </source>
</evidence>
<feature type="domain" description="SH3b" evidence="2">
    <location>
        <begin position="305"/>
        <end position="366"/>
    </location>
</feature>
<gene>
    <name evidence="3" type="ORF">U0C82_10525</name>
</gene>